<dbReference type="KEGG" id="dpl:KGM_202017"/>
<name>A0A212EZ60_DANPL</name>
<gene>
    <name evidence="3" type="ORF">KGM_202017</name>
</gene>
<keyword evidence="1" id="KW-0175">Coiled coil</keyword>
<reference evidence="3 4" key="1">
    <citation type="journal article" date="2011" name="Cell">
        <title>The monarch butterfly genome yields insights into long-distance migration.</title>
        <authorList>
            <person name="Zhan S."/>
            <person name="Merlin C."/>
            <person name="Boore J.L."/>
            <person name="Reppert S.M."/>
        </authorList>
    </citation>
    <scope>NUCLEOTIDE SEQUENCE [LARGE SCALE GENOMIC DNA]</scope>
    <source>
        <strain evidence="3">F-2</strain>
    </source>
</reference>
<evidence type="ECO:0000256" key="2">
    <source>
        <dbReference type="SAM" id="MobiDB-lite"/>
    </source>
</evidence>
<comment type="caution">
    <text evidence="3">The sequence shown here is derived from an EMBL/GenBank/DDBJ whole genome shotgun (WGS) entry which is preliminary data.</text>
</comment>
<dbReference type="InParanoid" id="A0A212EZ60"/>
<evidence type="ECO:0000256" key="1">
    <source>
        <dbReference type="SAM" id="Coils"/>
    </source>
</evidence>
<evidence type="ECO:0000313" key="3">
    <source>
        <dbReference type="EMBL" id="OWR46724.1"/>
    </source>
</evidence>
<dbReference type="Proteomes" id="UP000007151">
    <property type="component" value="Unassembled WGS sequence"/>
</dbReference>
<evidence type="ECO:0008006" key="5">
    <source>
        <dbReference type="Google" id="ProtNLM"/>
    </source>
</evidence>
<feature type="region of interest" description="Disordered" evidence="2">
    <location>
        <begin position="197"/>
        <end position="229"/>
    </location>
</feature>
<protein>
    <recommendedName>
        <fullName evidence="5">Transcription factor SPT20 homolog</fullName>
    </recommendedName>
</protein>
<feature type="coiled-coil region" evidence="1">
    <location>
        <begin position="314"/>
        <end position="369"/>
    </location>
</feature>
<proteinExistence type="predicted"/>
<dbReference type="AlphaFoldDB" id="A0A212EZ60"/>
<evidence type="ECO:0000313" key="4">
    <source>
        <dbReference type="Proteomes" id="UP000007151"/>
    </source>
</evidence>
<dbReference type="EMBL" id="AGBW02011400">
    <property type="protein sequence ID" value="OWR46724.1"/>
    <property type="molecule type" value="Genomic_DNA"/>
</dbReference>
<feature type="compositionally biased region" description="Low complexity" evidence="2">
    <location>
        <begin position="202"/>
        <end position="218"/>
    </location>
</feature>
<organism evidence="3 4">
    <name type="scientific">Danaus plexippus plexippus</name>
    <dbReference type="NCBI Taxonomy" id="278856"/>
    <lineage>
        <taxon>Eukaryota</taxon>
        <taxon>Metazoa</taxon>
        <taxon>Ecdysozoa</taxon>
        <taxon>Arthropoda</taxon>
        <taxon>Hexapoda</taxon>
        <taxon>Insecta</taxon>
        <taxon>Pterygota</taxon>
        <taxon>Neoptera</taxon>
        <taxon>Endopterygota</taxon>
        <taxon>Lepidoptera</taxon>
        <taxon>Glossata</taxon>
        <taxon>Ditrysia</taxon>
        <taxon>Papilionoidea</taxon>
        <taxon>Nymphalidae</taxon>
        <taxon>Danainae</taxon>
        <taxon>Danaini</taxon>
        <taxon>Danaina</taxon>
        <taxon>Danaus</taxon>
        <taxon>Danaus</taxon>
    </lineage>
</organism>
<dbReference type="eggNOG" id="ENOG502S3Y0">
    <property type="taxonomic scope" value="Eukaryota"/>
</dbReference>
<sequence length="559" mass="62983">MFCQVSMFIRVAAAVILISLIYFNNAQETTRNDDYYDKVNTVDPTPSVRLDPYIRKALLKALSDLEEGNNVTDFETTDGTSNTNTDRLTAEDDLSVTQANKESIQIHSFLVNGQSAFANSSNTSPTYIDNNISIISSTVGNVENHVTATATLPTQTPFSEIFQAKESGINVQQVRSIQSNPKKSIANGEKINQPVYRPKTISSTTTTSTTTTTTTTTTPKPTHNEDGENIEDVDKKDVQVFQAPLVAAFTVQQDANGIPKRVIPIYQQTNNGIPQAANLPTNILLPELLPPKPTPSSFLNAPSNDFISQHLTLQKQLEEKQRLLEEQLRFLQFQQRQQEELLRNQQILLQQKEAQRQQSLFEQEQLKRQQLVAEQQKVSRLNSNFPTHKHIPQNPIVNNGLRPQKSHVSIHPSVVLDNPNNLAGQQQLPNKEAVDFLLHLRKQQSDQFPLQENHLPQGIGNFLQPNPPQHNRVFRHESGVGNLGVNFNNFDHGFSHRFFPINQFGSDSELKQLLSQTSLHPRAHEDLNIVTKVLSLNHGIPISNNRLQFDSRRHTRPLK</sequence>
<accession>A0A212EZ60</accession>
<keyword evidence="4" id="KW-1185">Reference proteome</keyword>